<dbReference type="PANTHER" id="PTHR47331:SF5">
    <property type="entry name" value="RIBONUCLEASE H"/>
    <property type="match status" value="1"/>
</dbReference>
<evidence type="ECO:0000313" key="2">
    <source>
        <dbReference type="Proteomes" id="UP000708208"/>
    </source>
</evidence>
<dbReference type="OrthoDB" id="6434680at2759"/>
<evidence type="ECO:0008006" key="3">
    <source>
        <dbReference type="Google" id="ProtNLM"/>
    </source>
</evidence>
<keyword evidence="2" id="KW-1185">Reference proteome</keyword>
<sequence>ESEAKPAQKRDGKGKKTDTVFTVVEEGKKGGTSQKNLPCSICEKSNHCPEKFYQFTKISVDERWKIVTDKKLNKLKKHTEKKECGKDACNKFHHELLHKIQVVKKEFTAHVSQSKFEVLLRILPVTLTGPKASEDTYAICDEASTVTLLESSLVKDLGLEGTLEPLHIQWTNAQTNRVSDSLNVSLSISSGKGEDIYPLNNVHTMSDLSLPVQSVNFPQLRKKWNYLTKVVVKSLSEAKPQILIGQDNYHLIAPREIVEGPPNAPLATRTKLGWVIYGSLPTLNASDPGRKSELKAIVEHTTRRNSDRWETGLLWERDDIHLPESRIQAEKRLTSLEMKMDRNPEFSKKYCEKMQDFLDKGYARKLNPNKMKIRSSKMWYLPHVAHFNPNKPDKLRLILVAASKTNGISLNDNLLTGPDLIIEDDLPAQRFLWRETDRSRPADEMVMTRMIFGSVSSPCSAQYVKNRNALEFSQEFPDAVAAVVNQHYMDDYFDSTDTVEQAVRKIHSIIMIHSKGGWKICNWTSCSTDVLKEISSDLRCIEDKELSPESELPTERVLDGTTNKPITRAWKLWQIIFAIHGWLLGTVGKKCKDSNGGDFEVSPEDRGFIHHDV</sequence>
<gene>
    <name evidence="1" type="ORF">AFUS01_LOCUS12538</name>
</gene>
<dbReference type="Proteomes" id="UP000708208">
    <property type="component" value="Unassembled WGS sequence"/>
</dbReference>
<dbReference type="AlphaFoldDB" id="A0A8J2JWU0"/>
<protein>
    <recommendedName>
        <fullName evidence="3">Peptidase aspartic putative domain-containing protein</fullName>
    </recommendedName>
</protein>
<proteinExistence type="predicted"/>
<dbReference type="EMBL" id="CAJVCH010099207">
    <property type="protein sequence ID" value="CAG7723450.1"/>
    <property type="molecule type" value="Genomic_DNA"/>
</dbReference>
<name>A0A8J2JWU0_9HEXA</name>
<organism evidence="1 2">
    <name type="scientific">Allacma fusca</name>
    <dbReference type="NCBI Taxonomy" id="39272"/>
    <lineage>
        <taxon>Eukaryota</taxon>
        <taxon>Metazoa</taxon>
        <taxon>Ecdysozoa</taxon>
        <taxon>Arthropoda</taxon>
        <taxon>Hexapoda</taxon>
        <taxon>Collembola</taxon>
        <taxon>Symphypleona</taxon>
        <taxon>Sminthuridae</taxon>
        <taxon>Allacma</taxon>
    </lineage>
</organism>
<feature type="non-terminal residue" evidence="1">
    <location>
        <position position="613"/>
    </location>
</feature>
<reference evidence="1" key="1">
    <citation type="submission" date="2021-06" db="EMBL/GenBank/DDBJ databases">
        <authorList>
            <person name="Hodson N. C."/>
            <person name="Mongue J. A."/>
            <person name="Jaron S. K."/>
        </authorList>
    </citation>
    <scope>NUCLEOTIDE SEQUENCE</scope>
</reference>
<dbReference type="PANTHER" id="PTHR47331">
    <property type="entry name" value="PHD-TYPE DOMAIN-CONTAINING PROTEIN"/>
    <property type="match status" value="1"/>
</dbReference>
<comment type="caution">
    <text evidence="1">The sequence shown here is derived from an EMBL/GenBank/DDBJ whole genome shotgun (WGS) entry which is preliminary data.</text>
</comment>
<accession>A0A8J2JWU0</accession>
<evidence type="ECO:0000313" key="1">
    <source>
        <dbReference type="EMBL" id="CAG7723450.1"/>
    </source>
</evidence>